<organism evidence="1 2">
    <name type="scientific">Agrobacterium fabrum</name>
    <dbReference type="NCBI Taxonomy" id="1176649"/>
    <lineage>
        <taxon>Bacteria</taxon>
        <taxon>Pseudomonadati</taxon>
        <taxon>Pseudomonadota</taxon>
        <taxon>Alphaproteobacteria</taxon>
        <taxon>Hyphomicrobiales</taxon>
        <taxon>Rhizobiaceae</taxon>
        <taxon>Rhizobium/Agrobacterium group</taxon>
        <taxon>Agrobacterium</taxon>
        <taxon>Agrobacterium tumefaciens complex</taxon>
    </lineage>
</organism>
<protein>
    <submittedName>
        <fullName evidence="1">Uncharacterized protein</fullName>
    </submittedName>
</protein>
<proteinExistence type="predicted"/>
<name>A0A2W5FFN7_9HYPH</name>
<gene>
    <name evidence="1" type="ORF">DI595_04660</name>
</gene>
<evidence type="ECO:0000313" key="2">
    <source>
        <dbReference type="Proteomes" id="UP000249769"/>
    </source>
</evidence>
<evidence type="ECO:0000313" key="1">
    <source>
        <dbReference type="EMBL" id="PZP53104.1"/>
    </source>
</evidence>
<reference evidence="1 2" key="1">
    <citation type="submission" date="2017-08" db="EMBL/GenBank/DDBJ databases">
        <title>Infants hospitalized years apart are colonized by the same room-sourced microbial strains.</title>
        <authorList>
            <person name="Brooks B."/>
            <person name="Olm M.R."/>
            <person name="Firek B.A."/>
            <person name="Baker R."/>
            <person name="Thomas B.C."/>
            <person name="Morowitz M.J."/>
            <person name="Banfield J.F."/>
        </authorList>
    </citation>
    <scope>NUCLEOTIDE SEQUENCE [LARGE SCALE GENOMIC DNA]</scope>
    <source>
        <strain evidence="1">S2_009_000_R2_73</strain>
    </source>
</reference>
<dbReference type="EMBL" id="QFOL01000027">
    <property type="protein sequence ID" value="PZP53104.1"/>
    <property type="molecule type" value="Genomic_DNA"/>
</dbReference>
<dbReference type="Proteomes" id="UP000249769">
    <property type="component" value="Unassembled WGS sequence"/>
</dbReference>
<dbReference type="AlphaFoldDB" id="A0A2W5FFN7"/>
<accession>A0A2W5FFN7</accession>
<sequence length="60" mass="6709">MDIYPPDKVLAVGDKPEMKMKLAQSALEYGQHACSCAVKLHDRFCPLIMADNAVRQAYLI</sequence>
<comment type="caution">
    <text evidence="1">The sequence shown here is derived from an EMBL/GenBank/DDBJ whole genome shotgun (WGS) entry which is preliminary data.</text>
</comment>